<dbReference type="GO" id="GO:0042597">
    <property type="term" value="C:periplasmic space"/>
    <property type="evidence" value="ECO:0007669"/>
    <property type="project" value="UniProtKB-SubCell"/>
</dbReference>
<keyword evidence="3" id="KW-0732">Signal</keyword>
<dbReference type="PANTHER" id="PTHR30024:SF47">
    <property type="entry name" value="TAURINE-BINDING PERIPLASMIC PROTEIN"/>
    <property type="match status" value="1"/>
</dbReference>
<comment type="similarity">
    <text evidence="2">Belongs to the bacterial solute-binding protein SsuA/TauA family.</text>
</comment>
<dbReference type="GO" id="GO:0042918">
    <property type="term" value="P:alkanesulfonate transmembrane transport"/>
    <property type="evidence" value="ECO:0007669"/>
    <property type="project" value="TreeGrafter"/>
</dbReference>
<dbReference type="Gene3D" id="3.40.190.10">
    <property type="entry name" value="Periplasmic binding protein-like II"/>
    <property type="match status" value="2"/>
</dbReference>
<reference evidence="4" key="1">
    <citation type="submission" date="2016-01" db="EMBL/GenBank/DDBJ databases">
        <authorList>
            <person name="Peeters C."/>
        </authorList>
    </citation>
    <scope>NUCLEOTIDE SEQUENCE [LARGE SCALE GENOMIC DNA]</scope>
    <source>
        <strain evidence="4">LMG 29318</strain>
    </source>
</reference>
<organism evidence="4 5">
    <name type="scientific">Caballeronia catudaia</name>
    <dbReference type="NCBI Taxonomy" id="1777136"/>
    <lineage>
        <taxon>Bacteria</taxon>
        <taxon>Pseudomonadati</taxon>
        <taxon>Pseudomonadota</taxon>
        <taxon>Betaproteobacteria</taxon>
        <taxon>Burkholderiales</taxon>
        <taxon>Burkholderiaceae</taxon>
        <taxon>Caballeronia</taxon>
    </lineage>
</organism>
<dbReference type="PROSITE" id="PS51318">
    <property type="entry name" value="TAT"/>
    <property type="match status" value="1"/>
</dbReference>
<evidence type="ECO:0000313" key="5">
    <source>
        <dbReference type="Proteomes" id="UP000054870"/>
    </source>
</evidence>
<evidence type="ECO:0000256" key="3">
    <source>
        <dbReference type="ARBA" id="ARBA00022729"/>
    </source>
</evidence>
<dbReference type="InterPro" id="IPR006311">
    <property type="entry name" value="TAT_signal"/>
</dbReference>
<dbReference type="EMBL" id="FCOF02000039">
    <property type="protein sequence ID" value="SAK85245.1"/>
    <property type="molecule type" value="Genomic_DNA"/>
</dbReference>
<name>A0A158CS96_9BURK</name>
<evidence type="ECO:0000256" key="1">
    <source>
        <dbReference type="ARBA" id="ARBA00004418"/>
    </source>
</evidence>
<dbReference type="PANTHER" id="PTHR30024">
    <property type="entry name" value="ALIPHATIC SULFONATES-BINDING PROTEIN-RELATED"/>
    <property type="match status" value="1"/>
</dbReference>
<evidence type="ECO:0000313" key="4">
    <source>
        <dbReference type="EMBL" id="SAK85245.1"/>
    </source>
</evidence>
<keyword evidence="5" id="KW-1185">Reference proteome</keyword>
<dbReference type="OrthoDB" id="9180959at2"/>
<comment type="caution">
    <text evidence="4">The sequence shown here is derived from an EMBL/GenBank/DDBJ whole genome shotgun (WGS) entry which is preliminary data.</text>
</comment>
<evidence type="ECO:0000256" key="2">
    <source>
        <dbReference type="ARBA" id="ARBA00010742"/>
    </source>
</evidence>
<comment type="subcellular location">
    <subcellularLocation>
        <location evidence="1">Periplasm</location>
    </subcellularLocation>
</comment>
<dbReference type="AlphaFoldDB" id="A0A158CS96"/>
<dbReference type="RefSeq" id="WP_143746521.1">
    <property type="nucleotide sequence ID" value="NZ_FCOF02000039.1"/>
</dbReference>
<dbReference type="SUPFAM" id="SSF53850">
    <property type="entry name" value="Periplasmic binding protein-like II"/>
    <property type="match status" value="1"/>
</dbReference>
<accession>A0A158CS96</accession>
<gene>
    <name evidence="4" type="ORF">AWB75_05660</name>
</gene>
<dbReference type="Proteomes" id="UP000054870">
    <property type="component" value="Unassembled WGS sequence"/>
</dbReference>
<sequence>MGANNRPISRRRLLGLTVAGAASLVVPGISHGRPQDHVTLLMGSGGPLIAWAPTFIAEALGYYKDEGLTIERIHTRSGPAGMTALVSGAGDAYYTAPGELLAATVRGQQFKIVMAQSVYQDLYFIISNDYAKKHGITAATPFERRLSTAKSFKGIRIGVSAPGSVTDYCARRVLSQINISASDASIVPLQSTENTIAAIGNGTIDALVSAPPGSSLAQSQLGGVILFSVGRDEISGFRSITGHLIEARADDVKQKPDVYRAIVRADTRALKYIVENPKPAGDTLYKSQYSSLVKAEIWPDVWASSIPQFKTPFVSQRSLESWVAMGMVPGVSDPKAINSGEIIDMRFATQAVQSLNWKVSA</sequence>
<proteinExistence type="inferred from homology"/>
<dbReference type="Pfam" id="PF13379">
    <property type="entry name" value="NMT1_2"/>
    <property type="match status" value="1"/>
</dbReference>
<protein>
    <submittedName>
        <fullName evidence="4">Transport protein</fullName>
    </submittedName>
</protein>